<evidence type="ECO:0000313" key="16">
    <source>
        <dbReference type="Proteomes" id="UP000283992"/>
    </source>
</evidence>
<proteinExistence type="predicted"/>
<comment type="caution">
    <text evidence="12">The sequence shown here is derived from an EMBL/GenBank/DDBJ whole genome shotgun (WGS) entry which is preliminary data.</text>
</comment>
<dbReference type="Gene3D" id="2.60.120.10">
    <property type="entry name" value="Jelly Rolls"/>
    <property type="match status" value="1"/>
</dbReference>
<evidence type="ECO:0000313" key="7">
    <source>
        <dbReference type="EMBL" id="MDB8686370.1"/>
    </source>
</evidence>
<dbReference type="Proteomes" id="UP001296643">
    <property type="component" value="Unassembled WGS sequence"/>
</dbReference>
<keyword evidence="2" id="KW-0238">DNA-binding</keyword>
<evidence type="ECO:0000313" key="15">
    <source>
        <dbReference type="Proteomes" id="UP000283834"/>
    </source>
</evidence>
<dbReference type="InterPro" id="IPR009057">
    <property type="entry name" value="Homeodomain-like_sf"/>
</dbReference>
<evidence type="ECO:0000256" key="1">
    <source>
        <dbReference type="ARBA" id="ARBA00023015"/>
    </source>
</evidence>
<reference evidence="9" key="3">
    <citation type="submission" date="2020-02" db="EMBL/GenBank/DDBJ databases">
        <authorList>
            <person name="Littmann E."/>
            <person name="Sorbara M."/>
        </authorList>
    </citation>
    <scope>NUCLEOTIDE SEQUENCE</scope>
    <source>
        <strain evidence="11">MSK.11.9</strain>
        <strain evidence="10">MSK.15.32</strain>
        <strain evidence="9">MSK.22.53</strain>
    </source>
</reference>
<evidence type="ECO:0000313" key="9">
    <source>
        <dbReference type="EMBL" id="NSI19928.1"/>
    </source>
</evidence>
<evidence type="ECO:0000313" key="5">
    <source>
        <dbReference type="EMBL" id="MCB5494227.1"/>
    </source>
</evidence>
<dbReference type="PANTHER" id="PTHR43280">
    <property type="entry name" value="ARAC-FAMILY TRANSCRIPTIONAL REGULATOR"/>
    <property type="match status" value="1"/>
</dbReference>
<dbReference type="Proteomes" id="UP000283992">
    <property type="component" value="Unassembled WGS sequence"/>
</dbReference>
<evidence type="ECO:0000256" key="2">
    <source>
        <dbReference type="ARBA" id="ARBA00023125"/>
    </source>
</evidence>
<dbReference type="EMBL" id="JAQMLA010000014">
    <property type="protein sequence ID" value="MDB8686370.1"/>
    <property type="molecule type" value="Genomic_DNA"/>
</dbReference>
<dbReference type="EMBL" id="JAPZEG010000015">
    <property type="protein sequence ID" value="MDE1204343.1"/>
    <property type="molecule type" value="Genomic_DNA"/>
</dbReference>
<evidence type="ECO:0000256" key="3">
    <source>
        <dbReference type="ARBA" id="ARBA00023163"/>
    </source>
</evidence>
<reference evidence="15 16" key="1">
    <citation type="submission" date="2018-08" db="EMBL/GenBank/DDBJ databases">
        <title>A genome reference for cultivated species of the human gut microbiota.</title>
        <authorList>
            <person name="Zou Y."/>
            <person name="Xue W."/>
            <person name="Luo G."/>
        </authorList>
    </citation>
    <scope>NUCLEOTIDE SEQUENCE [LARGE SCALE GENOMIC DNA]</scope>
    <source>
        <strain evidence="12 15">AF19-16AC</strain>
        <strain evidence="14 17">AF33-12</strain>
        <strain evidence="13 16">AM12-54</strain>
    </source>
</reference>
<accession>A0A2N5NQ06</accession>
<dbReference type="CDD" id="cd02208">
    <property type="entry name" value="cupin_RmlC-like"/>
    <property type="match status" value="1"/>
</dbReference>
<dbReference type="PROSITE" id="PS00041">
    <property type="entry name" value="HTH_ARAC_FAMILY_1"/>
    <property type="match status" value="1"/>
</dbReference>
<dbReference type="GO" id="GO:0003700">
    <property type="term" value="F:DNA-binding transcription factor activity"/>
    <property type="evidence" value="ECO:0007669"/>
    <property type="project" value="InterPro"/>
</dbReference>
<dbReference type="STRING" id="33038.GCA_900067245_01098"/>
<dbReference type="PRINTS" id="PR00032">
    <property type="entry name" value="HTHARAC"/>
</dbReference>
<dbReference type="InterPro" id="IPR018060">
    <property type="entry name" value="HTH_AraC"/>
</dbReference>
<feature type="domain" description="HTH araC/xylS-type" evidence="4">
    <location>
        <begin position="184"/>
        <end position="282"/>
    </location>
</feature>
<dbReference type="EMBL" id="JAAIRY010000017">
    <property type="protein sequence ID" value="NSI65701.1"/>
    <property type="molecule type" value="Genomic_DNA"/>
</dbReference>
<dbReference type="EMBL" id="JAAIRM010000019">
    <property type="protein sequence ID" value="NSI19928.1"/>
    <property type="molecule type" value="Genomic_DNA"/>
</dbReference>
<name>A0A2N5NQ06_MEDGN</name>
<evidence type="ECO:0000313" key="17">
    <source>
        <dbReference type="Proteomes" id="UP000285610"/>
    </source>
</evidence>
<dbReference type="Proteomes" id="UP000283834">
    <property type="component" value="Unassembled WGS sequence"/>
</dbReference>
<dbReference type="Proteomes" id="UP000285610">
    <property type="component" value="Unassembled WGS sequence"/>
</dbReference>
<evidence type="ECO:0000313" key="10">
    <source>
        <dbReference type="EMBL" id="NSI58536.1"/>
    </source>
</evidence>
<dbReference type="InterPro" id="IPR014710">
    <property type="entry name" value="RmlC-like_jellyroll"/>
</dbReference>
<evidence type="ECO:0000313" key="12">
    <source>
        <dbReference type="EMBL" id="RGT41893.1"/>
    </source>
</evidence>
<dbReference type="GeneID" id="57434972"/>
<dbReference type="Gene3D" id="1.10.10.60">
    <property type="entry name" value="Homeodomain-like"/>
    <property type="match status" value="2"/>
</dbReference>
<evidence type="ECO:0000313" key="11">
    <source>
        <dbReference type="EMBL" id="NSI65701.1"/>
    </source>
</evidence>
<dbReference type="SMART" id="SM00342">
    <property type="entry name" value="HTH_ARAC"/>
    <property type="match status" value="1"/>
</dbReference>
<dbReference type="SUPFAM" id="SSF46689">
    <property type="entry name" value="Homeodomain-like"/>
    <property type="match status" value="2"/>
</dbReference>
<dbReference type="Proteomes" id="UP001149331">
    <property type="component" value="Unassembled WGS sequence"/>
</dbReference>
<dbReference type="Proteomes" id="UP001296580">
    <property type="component" value="Unassembled WGS sequence"/>
</dbReference>
<gene>
    <name evidence="13" type="ORF">DW142_10600</name>
    <name evidence="12" type="ORF">DWX36_01350</name>
    <name evidence="14" type="ORF">DWZ50_07225</name>
    <name evidence="9" type="ORF">G4958_11290</name>
    <name evidence="11" type="ORF">G4981_10510</name>
    <name evidence="10" type="ORF">G4993_08990</name>
    <name evidence="6" type="ORF">LIQ08_13895</name>
    <name evidence="5" type="ORF">LIQ10_10835</name>
    <name evidence="8" type="ORF">O4N78_12355</name>
    <name evidence="7" type="ORF">PNW85_06750</name>
</gene>
<evidence type="ECO:0000313" key="8">
    <source>
        <dbReference type="EMBL" id="MDE1204343.1"/>
    </source>
</evidence>
<dbReference type="PANTHER" id="PTHR43280:SF28">
    <property type="entry name" value="HTH-TYPE TRANSCRIPTIONAL ACTIVATOR RHAS"/>
    <property type="match status" value="1"/>
</dbReference>
<dbReference type="Pfam" id="PF02311">
    <property type="entry name" value="AraC_binding"/>
    <property type="match status" value="1"/>
</dbReference>
<dbReference type="Proteomes" id="UP001297422">
    <property type="component" value="Unassembled WGS sequence"/>
</dbReference>
<dbReference type="Pfam" id="PF12833">
    <property type="entry name" value="HTH_18"/>
    <property type="match status" value="1"/>
</dbReference>
<reference evidence="7" key="6">
    <citation type="submission" date="2023-01" db="EMBL/GenBank/DDBJ databases">
        <title>Human gut microbiome strain richness.</title>
        <authorList>
            <person name="Chen-Liaw A."/>
        </authorList>
    </citation>
    <scope>NUCLEOTIDE SEQUENCE</scope>
    <source>
        <strain evidence="7">RTP21484st1_H11_RTP21484_190118</strain>
    </source>
</reference>
<dbReference type="AlphaFoldDB" id="A0A2N5NQ06"/>
<reference evidence="9" key="2">
    <citation type="journal article" date="2020" name="Cell Host Microbe">
        <title>Functional and Genomic Variation between Human-Derived Isolates of Lachnospiraceae Reveals Inter- and Intra-Species Diversity.</title>
        <authorList>
            <person name="Sorbara M.T."/>
            <person name="Littmann E.R."/>
            <person name="Fontana E."/>
            <person name="Moody T.U."/>
            <person name="Kohout C.E."/>
            <person name="Gjonbalaj M."/>
            <person name="Eaton V."/>
            <person name="Seok R."/>
            <person name="Leiner I.M."/>
            <person name="Pamer E.G."/>
        </authorList>
    </citation>
    <scope>NUCLEOTIDE SEQUENCE</scope>
    <source>
        <strain evidence="11">MSK.11.9</strain>
        <strain evidence="10">MSK.15.32</strain>
        <strain evidence="9">MSK.22.53</strain>
    </source>
</reference>
<dbReference type="EMBL" id="QRWQ01000001">
    <property type="protein sequence ID" value="RGT41893.1"/>
    <property type="molecule type" value="Genomic_DNA"/>
</dbReference>
<keyword evidence="1" id="KW-0805">Transcription regulation</keyword>
<dbReference type="SUPFAM" id="SSF51215">
    <property type="entry name" value="Regulatory protein AraC"/>
    <property type="match status" value="1"/>
</dbReference>
<dbReference type="EMBL" id="QRQE01000014">
    <property type="protein sequence ID" value="RHM77444.1"/>
    <property type="molecule type" value="Genomic_DNA"/>
</dbReference>
<keyword evidence="3" id="KW-0804">Transcription</keyword>
<dbReference type="PROSITE" id="PS01124">
    <property type="entry name" value="HTH_ARAC_FAMILY_2"/>
    <property type="match status" value="1"/>
</dbReference>
<dbReference type="Proteomes" id="UP001296581">
    <property type="component" value="Unassembled WGS sequence"/>
</dbReference>
<evidence type="ECO:0000313" key="6">
    <source>
        <dbReference type="EMBL" id="MCB5620233.1"/>
    </source>
</evidence>
<dbReference type="RefSeq" id="WP_004841628.1">
    <property type="nucleotide sequence ID" value="NZ_AP031446.1"/>
</dbReference>
<dbReference type="InterPro" id="IPR018062">
    <property type="entry name" value="HTH_AraC-typ_CS"/>
</dbReference>
<dbReference type="GO" id="GO:0043565">
    <property type="term" value="F:sequence-specific DNA binding"/>
    <property type="evidence" value="ECO:0007669"/>
    <property type="project" value="InterPro"/>
</dbReference>
<dbReference type="InterPro" id="IPR037923">
    <property type="entry name" value="HTH-like"/>
</dbReference>
<dbReference type="EMBL" id="QRLN01000014">
    <property type="protein sequence ID" value="RHJ10710.1"/>
    <property type="molecule type" value="Genomic_DNA"/>
</dbReference>
<protein>
    <submittedName>
        <fullName evidence="12">AraC family transcriptional regulator</fullName>
    </submittedName>
</protein>
<reference evidence="5" key="4">
    <citation type="submission" date="2021-10" db="EMBL/GenBank/DDBJ databases">
        <title>Collection of gut derived symbiotic bacterial strains cultured from healthy donors.</title>
        <authorList>
            <person name="Lin H."/>
            <person name="Littmann E."/>
            <person name="Claire K."/>
            <person name="Pamer E."/>
        </authorList>
    </citation>
    <scope>NUCLEOTIDE SEQUENCE</scope>
    <source>
        <strain evidence="6">MSK.23.18</strain>
        <strain evidence="5">MSK.23.4</strain>
    </source>
</reference>
<dbReference type="InterPro" id="IPR020449">
    <property type="entry name" value="Tscrpt_reg_AraC-type_HTH"/>
</dbReference>
<evidence type="ECO:0000313" key="14">
    <source>
        <dbReference type="EMBL" id="RHM77444.1"/>
    </source>
</evidence>
<dbReference type="Proteomes" id="UP001212160">
    <property type="component" value="Unassembled WGS sequence"/>
</dbReference>
<dbReference type="EMBL" id="JAAIRV010000015">
    <property type="protein sequence ID" value="NSI58536.1"/>
    <property type="molecule type" value="Genomic_DNA"/>
</dbReference>
<dbReference type="EMBL" id="JAJBNC010000016">
    <property type="protein sequence ID" value="MCB5494227.1"/>
    <property type="molecule type" value="Genomic_DNA"/>
</dbReference>
<evidence type="ECO:0000313" key="13">
    <source>
        <dbReference type="EMBL" id="RHJ10710.1"/>
    </source>
</evidence>
<dbReference type="EMBL" id="JAJBOM010000022">
    <property type="protein sequence ID" value="MCB5620233.1"/>
    <property type="molecule type" value="Genomic_DNA"/>
</dbReference>
<reference evidence="8" key="5">
    <citation type="submission" date="2022-12" db="EMBL/GenBank/DDBJ databases">
        <title>Genome of R. gnavus strain RSHDN_120.</title>
        <authorList>
            <person name="Abdugheni R."/>
        </authorList>
    </citation>
    <scope>NUCLEOTIDE SEQUENCE</scope>
    <source>
        <strain evidence="8">RSHDN_120</strain>
    </source>
</reference>
<dbReference type="InterPro" id="IPR003313">
    <property type="entry name" value="AraC-bd"/>
</dbReference>
<sequence length="282" mass="33051">MQYINYRENRRRGTADFPLEYYHVTASHPQYVMSFHWHVEFELIRILSGSLTVTIDEIEFLAEAGDSIFIPAGSIHSGIPDDCVYECLVFDMNMLMNKTDSCCRFLRQITDHEVSVQTHYPKICNTIHRTLWTLFDAAASKKEGYQLVVFGAMYQFFGTLFSEGFCKNAPDEEHRSHKRILQLKQALEFMESSYNLPLTLEEISGSVNMSPKYFCRFFHEMTHRTPIDYLNYYRIERACYQLITTNLSITEIAYASGFNDLSYFIKTFKKYKGTTPKKYLKI</sequence>
<dbReference type="Proteomes" id="UP001297370">
    <property type="component" value="Unassembled WGS sequence"/>
</dbReference>
<evidence type="ECO:0000259" key="4">
    <source>
        <dbReference type="PROSITE" id="PS01124"/>
    </source>
</evidence>
<organism evidence="12 15">
    <name type="scientific">Mediterraneibacter gnavus</name>
    <name type="common">Ruminococcus gnavus</name>
    <dbReference type="NCBI Taxonomy" id="33038"/>
    <lineage>
        <taxon>Bacteria</taxon>
        <taxon>Bacillati</taxon>
        <taxon>Bacillota</taxon>
        <taxon>Clostridia</taxon>
        <taxon>Lachnospirales</taxon>
        <taxon>Lachnospiraceae</taxon>
        <taxon>Mediterraneibacter</taxon>
    </lineage>
</organism>